<feature type="region of interest" description="Disordered" evidence="1">
    <location>
        <begin position="531"/>
        <end position="564"/>
    </location>
</feature>
<dbReference type="OMA" id="EWRMSEH"/>
<dbReference type="PANTHER" id="PTHR35340:SF5">
    <property type="entry name" value="ASST-DOMAIN-CONTAINING PROTEIN"/>
    <property type="match status" value="1"/>
</dbReference>
<protein>
    <recommendedName>
        <fullName evidence="5">ASST-domain-containing protein</fullName>
    </recommendedName>
</protein>
<dbReference type="PANTHER" id="PTHR35340">
    <property type="entry name" value="PQQ ENZYME REPEAT PROTEIN-RELATED"/>
    <property type="match status" value="1"/>
</dbReference>
<dbReference type="eggNOG" id="ENOG502SKI4">
    <property type="taxonomic scope" value="Eukaryota"/>
</dbReference>
<sequence length="591" mass="63972">MTLASTLFTALWAASLVVADEPAFIQNAGYQQSAYGQYPVQTFVSNPNVTAPIFNVISTPGEGASNGSHLFISPRGTAVSNPSPMIVDAGTLSVVWSAEEYGTAFDVKIQQYNGEDYLTFWAGETFRQGYGHGYYYMLNSSYDIVYNLTAVNLTVPGDIHEFQLTPNGTALITIYEPRAWDLTAYGVQGGWLMDSLFQEIDVETNDLLFEWRASDHYNLSEAYLLPGTYFYDGKSAQSAFDFFHINSVDKDSLGNYLISARHTYSISYISGTTGEVLWQLGGKRNNFTDLSSGNATNFAWQHDARWASPSSSEQPRIMTLFDNGAADFNQSFPESRGLRLAIDTVNMTAAVEVSYNSPQRISSESQGNMQPLPNGNVMVGWGSDPAFTEFSAEGEALWTAQFGLIDGKATSSYRVYKQSWTGSPRTNPSIAAGNVTASNGTTTNVGAGGTSNTVYVSWNGASRVASWSFLASNSSDNLTTPDQTWRNVSSNGFETNVTVAGAARYLRAVALDADDAYLGATDIFDLQERRRRPGSRVNWQEEEEQQPSETAGDEASATQSEAAATSSTAAAVSLGAPMGLVVGLVGAVMMF</sequence>
<feature type="signal peptide" evidence="2">
    <location>
        <begin position="1"/>
        <end position="19"/>
    </location>
</feature>
<name>R7Z3M0_CONA1</name>
<evidence type="ECO:0000313" key="4">
    <source>
        <dbReference type="Proteomes" id="UP000016924"/>
    </source>
</evidence>
<dbReference type="OrthoDB" id="5427350at2759"/>
<keyword evidence="2" id="KW-0732">Signal</keyword>
<dbReference type="HOGENOM" id="CLU_018249_0_0_1"/>
<gene>
    <name evidence="3" type="ORF">W97_07857</name>
</gene>
<evidence type="ECO:0000256" key="1">
    <source>
        <dbReference type="SAM" id="MobiDB-lite"/>
    </source>
</evidence>
<dbReference type="Proteomes" id="UP000016924">
    <property type="component" value="Unassembled WGS sequence"/>
</dbReference>
<dbReference type="SUPFAM" id="SSF50998">
    <property type="entry name" value="Quinoprotein alcohol dehydrogenase-like"/>
    <property type="match status" value="1"/>
</dbReference>
<evidence type="ECO:0000256" key="2">
    <source>
        <dbReference type="SAM" id="SignalP"/>
    </source>
</evidence>
<dbReference type="Pfam" id="PF14269">
    <property type="entry name" value="Arylsulfotran_2"/>
    <property type="match status" value="1"/>
</dbReference>
<dbReference type="InterPro" id="IPR053143">
    <property type="entry name" value="Arylsulfate_ST"/>
</dbReference>
<feature type="chain" id="PRO_5004461396" description="ASST-domain-containing protein" evidence="2">
    <location>
        <begin position="20"/>
        <end position="591"/>
    </location>
</feature>
<feature type="compositionally biased region" description="Low complexity" evidence="1">
    <location>
        <begin position="555"/>
        <end position="564"/>
    </location>
</feature>
<proteinExistence type="predicted"/>
<dbReference type="InterPro" id="IPR039535">
    <property type="entry name" value="ASST-like"/>
</dbReference>
<dbReference type="EMBL" id="JH767599">
    <property type="protein sequence ID" value="EON68599.1"/>
    <property type="molecule type" value="Genomic_DNA"/>
</dbReference>
<keyword evidence="4" id="KW-1185">Reference proteome</keyword>
<dbReference type="STRING" id="1168221.R7Z3M0"/>
<evidence type="ECO:0008006" key="5">
    <source>
        <dbReference type="Google" id="ProtNLM"/>
    </source>
</evidence>
<dbReference type="GeneID" id="19905168"/>
<dbReference type="AlphaFoldDB" id="R7Z3M0"/>
<accession>R7Z3M0</accession>
<evidence type="ECO:0000313" key="3">
    <source>
        <dbReference type="EMBL" id="EON68599.1"/>
    </source>
</evidence>
<reference evidence="4" key="1">
    <citation type="submission" date="2012-06" db="EMBL/GenBank/DDBJ databases">
        <title>The genome sequence of Coniosporium apollinis CBS 100218.</title>
        <authorList>
            <consortium name="The Broad Institute Genome Sequencing Platform"/>
            <person name="Cuomo C."/>
            <person name="Gorbushina A."/>
            <person name="Noack S."/>
            <person name="Walker B."/>
            <person name="Young S.K."/>
            <person name="Zeng Q."/>
            <person name="Gargeya S."/>
            <person name="Fitzgerald M."/>
            <person name="Haas B."/>
            <person name="Abouelleil A."/>
            <person name="Alvarado L."/>
            <person name="Arachchi H.M."/>
            <person name="Berlin A.M."/>
            <person name="Chapman S.B."/>
            <person name="Goldberg J."/>
            <person name="Griggs A."/>
            <person name="Gujja S."/>
            <person name="Hansen M."/>
            <person name="Howarth C."/>
            <person name="Imamovic A."/>
            <person name="Larimer J."/>
            <person name="McCowan C."/>
            <person name="Montmayeur A."/>
            <person name="Murphy C."/>
            <person name="Neiman D."/>
            <person name="Pearson M."/>
            <person name="Priest M."/>
            <person name="Roberts A."/>
            <person name="Saif S."/>
            <person name="Shea T."/>
            <person name="Sisk P."/>
            <person name="Sykes S."/>
            <person name="Wortman J."/>
            <person name="Nusbaum C."/>
            <person name="Birren B."/>
        </authorList>
    </citation>
    <scope>NUCLEOTIDE SEQUENCE [LARGE SCALE GENOMIC DNA]</scope>
    <source>
        <strain evidence="4">CBS 100218</strain>
    </source>
</reference>
<dbReference type="InterPro" id="IPR011047">
    <property type="entry name" value="Quinoprotein_ADH-like_sf"/>
</dbReference>
<dbReference type="RefSeq" id="XP_007783916.1">
    <property type="nucleotide sequence ID" value="XM_007785726.1"/>
</dbReference>
<organism evidence="3 4">
    <name type="scientific">Coniosporium apollinis (strain CBS 100218)</name>
    <name type="common">Rock-inhabiting black yeast</name>
    <dbReference type="NCBI Taxonomy" id="1168221"/>
    <lineage>
        <taxon>Eukaryota</taxon>
        <taxon>Fungi</taxon>
        <taxon>Dikarya</taxon>
        <taxon>Ascomycota</taxon>
        <taxon>Pezizomycotina</taxon>
        <taxon>Dothideomycetes</taxon>
        <taxon>Dothideomycetes incertae sedis</taxon>
        <taxon>Coniosporium</taxon>
    </lineage>
</organism>